<evidence type="ECO:0000313" key="1">
    <source>
        <dbReference type="EMBL" id="EBV4569297.1"/>
    </source>
</evidence>
<protein>
    <submittedName>
        <fullName evidence="1">Uncharacterized protein</fullName>
    </submittedName>
</protein>
<name>A0A5V8VYT2_SALET</name>
<proteinExistence type="predicted"/>
<dbReference type="EMBL" id="AAHFHJ010000010">
    <property type="protein sequence ID" value="EBV4569297.1"/>
    <property type="molecule type" value="Genomic_DNA"/>
</dbReference>
<comment type="caution">
    <text evidence="1">The sequence shown here is derived from an EMBL/GenBank/DDBJ whole genome shotgun (WGS) entry which is preliminary data.</text>
</comment>
<sequence length="141" mass="16157">MSMKPSLMISCPPELEAEISELATRYKLINPRIKATALSAASNDALLIVLAAVSTDGFWESLASMFQTWINSRPSRQTIPEKRVKRTILVRSWKAYQEVSKTTEFYNFDAEELQQLKQMYEDKDEIISCIIPCESEESEEK</sequence>
<reference evidence="1" key="1">
    <citation type="submission" date="2018-06" db="EMBL/GenBank/DDBJ databases">
        <authorList>
            <person name="Ashton P.M."/>
            <person name="Dallman T."/>
            <person name="Nair S."/>
            <person name="De Pinna E."/>
            <person name="Peters T."/>
            <person name="Grant K."/>
        </authorList>
    </citation>
    <scope>NUCLEOTIDE SEQUENCE</scope>
    <source>
        <strain evidence="1">45256</strain>
    </source>
</reference>
<dbReference type="AlphaFoldDB" id="A0A5V8VYT2"/>
<organism evidence="1">
    <name type="scientific">Salmonella enterica subsp. enterica serovar Nima</name>
    <dbReference type="NCBI Taxonomy" id="940233"/>
    <lineage>
        <taxon>Bacteria</taxon>
        <taxon>Pseudomonadati</taxon>
        <taxon>Pseudomonadota</taxon>
        <taxon>Gammaproteobacteria</taxon>
        <taxon>Enterobacterales</taxon>
        <taxon>Enterobacteriaceae</taxon>
        <taxon>Salmonella</taxon>
    </lineage>
</organism>
<accession>A0A5V8VYT2</accession>
<gene>
    <name evidence="1" type="ORF">DOW48_09820</name>
</gene>